<dbReference type="EMBL" id="BMMS01000047">
    <property type="protein sequence ID" value="GGO99611.1"/>
    <property type="molecule type" value="Genomic_DNA"/>
</dbReference>
<evidence type="ECO:0000313" key="2">
    <source>
        <dbReference type="EMBL" id="GGO99611.1"/>
    </source>
</evidence>
<name>A0A918E0U4_9ACTN</name>
<proteinExistence type="predicted"/>
<dbReference type="Proteomes" id="UP000641932">
    <property type="component" value="Unassembled WGS sequence"/>
</dbReference>
<feature type="region of interest" description="Disordered" evidence="1">
    <location>
        <begin position="1"/>
        <end position="21"/>
    </location>
</feature>
<sequence length="67" mass="7625">MAEDPMAEMTGRMSPENRKWVEQLPSDQKRRLMQKWQNEGGRTGIGSVGTETNDADADAVVEEFRKK</sequence>
<accession>A0A918E0U4</accession>
<gene>
    <name evidence="2" type="ORF">GCM10012280_66450</name>
</gene>
<evidence type="ECO:0000313" key="3">
    <source>
        <dbReference type="Proteomes" id="UP000641932"/>
    </source>
</evidence>
<organism evidence="2 3">
    <name type="scientific">Wenjunlia tyrosinilytica</name>
    <dbReference type="NCBI Taxonomy" id="1544741"/>
    <lineage>
        <taxon>Bacteria</taxon>
        <taxon>Bacillati</taxon>
        <taxon>Actinomycetota</taxon>
        <taxon>Actinomycetes</taxon>
        <taxon>Kitasatosporales</taxon>
        <taxon>Streptomycetaceae</taxon>
        <taxon>Wenjunlia</taxon>
    </lineage>
</organism>
<protein>
    <submittedName>
        <fullName evidence="2">Uncharacterized protein</fullName>
    </submittedName>
</protein>
<dbReference type="RefSeq" id="WP_189135535.1">
    <property type="nucleotide sequence ID" value="NZ_BMMS01000047.1"/>
</dbReference>
<reference evidence="2" key="2">
    <citation type="submission" date="2020-09" db="EMBL/GenBank/DDBJ databases">
        <authorList>
            <person name="Sun Q."/>
            <person name="Zhou Y."/>
        </authorList>
    </citation>
    <scope>NUCLEOTIDE SEQUENCE</scope>
    <source>
        <strain evidence="2">CGMCC 4.7201</strain>
    </source>
</reference>
<keyword evidence="3" id="KW-1185">Reference proteome</keyword>
<dbReference type="AlphaFoldDB" id="A0A918E0U4"/>
<reference evidence="2" key="1">
    <citation type="journal article" date="2014" name="Int. J. Syst. Evol. Microbiol.">
        <title>Complete genome sequence of Corynebacterium casei LMG S-19264T (=DSM 44701T), isolated from a smear-ripened cheese.</title>
        <authorList>
            <consortium name="US DOE Joint Genome Institute (JGI-PGF)"/>
            <person name="Walter F."/>
            <person name="Albersmeier A."/>
            <person name="Kalinowski J."/>
            <person name="Ruckert C."/>
        </authorList>
    </citation>
    <scope>NUCLEOTIDE SEQUENCE</scope>
    <source>
        <strain evidence="2">CGMCC 4.7201</strain>
    </source>
</reference>
<comment type="caution">
    <text evidence="2">The sequence shown here is derived from an EMBL/GenBank/DDBJ whole genome shotgun (WGS) entry which is preliminary data.</text>
</comment>
<evidence type="ECO:0000256" key="1">
    <source>
        <dbReference type="SAM" id="MobiDB-lite"/>
    </source>
</evidence>